<keyword evidence="3" id="KW-1185">Reference proteome</keyword>
<proteinExistence type="predicted"/>
<gene>
    <name evidence="2" type="ORF">CDL10_02990</name>
</gene>
<dbReference type="Pfam" id="PF05552">
    <property type="entry name" value="MS_channel_1st_1"/>
    <property type="match status" value="1"/>
</dbReference>
<dbReference type="Proteomes" id="UP000231960">
    <property type="component" value="Unassembled WGS sequence"/>
</dbReference>
<feature type="transmembrane region" description="Helical" evidence="1">
    <location>
        <begin position="118"/>
        <end position="139"/>
    </location>
</feature>
<dbReference type="RefSeq" id="WP_100677165.1">
    <property type="nucleotide sequence ID" value="NZ_NIPO01000001.1"/>
</dbReference>
<organism evidence="2 3">
    <name type="scientific">Avrilella dinanensis</name>
    <dbReference type="NCBI Taxonomy" id="2008672"/>
    <lineage>
        <taxon>Bacteria</taxon>
        <taxon>Pseudomonadati</taxon>
        <taxon>Bacteroidota</taxon>
        <taxon>Flavobacteriia</taxon>
        <taxon>Flavobacteriales</taxon>
        <taxon>Flavobacteriaceae</taxon>
        <taxon>Avrilella</taxon>
    </lineage>
</organism>
<name>A0A2M9R417_9FLAO</name>
<evidence type="ECO:0000313" key="2">
    <source>
        <dbReference type="EMBL" id="PJR03597.1"/>
    </source>
</evidence>
<evidence type="ECO:0008006" key="4">
    <source>
        <dbReference type="Google" id="ProtNLM"/>
    </source>
</evidence>
<feature type="transmembrane region" description="Helical" evidence="1">
    <location>
        <begin position="82"/>
        <end position="106"/>
    </location>
</feature>
<feature type="transmembrane region" description="Helical" evidence="1">
    <location>
        <begin position="191"/>
        <end position="212"/>
    </location>
</feature>
<dbReference type="OrthoDB" id="1493289at2"/>
<keyword evidence="1" id="KW-0472">Membrane</keyword>
<dbReference type="AlphaFoldDB" id="A0A2M9R417"/>
<keyword evidence="1" id="KW-0812">Transmembrane</keyword>
<dbReference type="InterPro" id="IPR008910">
    <property type="entry name" value="MSC_TM_helix"/>
</dbReference>
<dbReference type="Gene3D" id="1.10.287.1260">
    <property type="match status" value="1"/>
</dbReference>
<sequence length="280" mass="31392">MEELYQEHLANSTSTINEWLIKLKDFAWDCLLLLVYLIICYFLFKILVLFAKKIIKLSKVEKLDHMYEKIDFLRKNNIQIKVGNIILVLFKAFLFLIFVIIGADLFGMNGVTNMVNELLAYLPKLASGVLIILAGVFIANWIKQKMTTALSFVENTSAITILINVIVTGLILFFVLMGLNQAGIDTTLITSNISVIIGGFVAAIALAFGLGAKDVVKEIMFAYYLRKNLSSDRKVRITSENIEGNVISIDNINAKIKKTDGTVIMIPIKKLVDSNIEFLD</sequence>
<feature type="transmembrane region" description="Helical" evidence="1">
    <location>
        <begin position="26"/>
        <end position="50"/>
    </location>
</feature>
<dbReference type="EMBL" id="NIPO01000001">
    <property type="protein sequence ID" value="PJR03597.1"/>
    <property type="molecule type" value="Genomic_DNA"/>
</dbReference>
<comment type="caution">
    <text evidence="2">The sequence shown here is derived from an EMBL/GenBank/DDBJ whole genome shotgun (WGS) entry which is preliminary data.</text>
</comment>
<evidence type="ECO:0000313" key="3">
    <source>
        <dbReference type="Proteomes" id="UP000231960"/>
    </source>
</evidence>
<feature type="transmembrane region" description="Helical" evidence="1">
    <location>
        <begin position="159"/>
        <end position="179"/>
    </location>
</feature>
<protein>
    <recommendedName>
        <fullName evidence="4">Small-conductance mechanosensitive channel</fullName>
    </recommendedName>
</protein>
<reference evidence="2 3" key="1">
    <citation type="submission" date="2017-06" db="EMBL/GenBank/DDBJ databases">
        <title>Description of Avrilella dinanensis gen. nov. sp. nov.</title>
        <authorList>
            <person name="Leyer C."/>
            <person name="Sassi M."/>
            <person name="Minet J."/>
            <person name="Kayal S."/>
            <person name="Cattoir V."/>
        </authorList>
    </citation>
    <scope>NUCLEOTIDE SEQUENCE [LARGE SCALE GENOMIC DNA]</scope>
    <source>
        <strain evidence="2 3">UR159</strain>
    </source>
</reference>
<accession>A0A2M9R417</accession>
<keyword evidence="1" id="KW-1133">Transmembrane helix</keyword>
<evidence type="ECO:0000256" key="1">
    <source>
        <dbReference type="SAM" id="Phobius"/>
    </source>
</evidence>